<evidence type="ECO:0000313" key="9">
    <source>
        <dbReference type="EMBL" id="PFJ38801.1"/>
    </source>
</evidence>
<proteinExistence type="inferred from homology"/>
<dbReference type="PANTHER" id="PTHR42709">
    <property type="entry name" value="ALKALINE PHOSPHATASE LIKE PROTEIN"/>
    <property type="match status" value="1"/>
</dbReference>
<feature type="domain" description="VTT" evidence="8">
    <location>
        <begin position="28"/>
        <end position="154"/>
    </location>
</feature>
<keyword evidence="5 7" id="KW-1133">Transmembrane helix</keyword>
<dbReference type="PANTHER" id="PTHR42709:SF6">
    <property type="entry name" value="UNDECAPRENYL PHOSPHATE TRANSPORTER A"/>
    <property type="match status" value="1"/>
</dbReference>
<keyword evidence="4 7" id="KW-0812">Transmembrane</keyword>
<evidence type="ECO:0000313" key="10">
    <source>
        <dbReference type="Proteomes" id="UP000224003"/>
    </source>
</evidence>
<comment type="similarity">
    <text evidence="2">Belongs to the DedA family.</text>
</comment>
<dbReference type="Proteomes" id="UP000224003">
    <property type="component" value="Unassembled WGS sequence"/>
</dbReference>
<dbReference type="AlphaFoldDB" id="A0A9X6WM21"/>
<sequence>MEHIIHFIDFLKQFSYLGVIILLTSETIPTEIILPMVGYWVYQGDMNFYLAVLAGVIGGTTGPLGLYAISRFGGRPFILKYGKFLLIKEKHINASDVFFQKYGYIVAFIGRFIPGIRTAICIPCGISKMNAWIFGLYTITAMIPISTLYVYLGRKLGENWSKVGPTLSTYLTPIGISIFILLIIYIIIKFLKSKK</sequence>
<feature type="transmembrane region" description="Helical" evidence="7">
    <location>
        <begin position="131"/>
        <end position="151"/>
    </location>
</feature>
<evidence type="ECO:0000256" key="6">
    <source>
        <dbReference type="ARBA" id="ARBA00023136"/>
    </source>
</evidence>
<name>A0A9X6WM21_BACTU</name>
<evidence type="ECO:0000259" key="8">
    <source>
        <dbReference type="Pfam" id="PF09335"/>
    </source>
</evidence>
<evidence type="ECO:0000256" key="5">
    <source>
        <dbReference type="ARBA" id="ARBA00022989"/>
    </source>
</evidence>
<feature type="transmembrane region" description="Helical" evidence="7">
    <location>
        <begin position="171"/>
        <end position="191"/>
    </location>
</feature>
<evidence type="ECO:0000256" key="3">
    <source>
        <dbReference type="ARBA" id="ARBA00022475"/>
    </source>
</evidence>
<reference evidence="9 10" key="1">
    <citation type="submission" date="2017-09" db="EMBL/GenBank/DDBJ databases">
        <title>Large-scale bioinformatics analysis of Bacillus genomes uncovers conserved roles of natural products in bacterial physiology.</title>
        <authorList>
            <consortium name="Agbiome Team Llc"/>
            <person name="Bleich R.M."/>
            <person name="Grubbs K.J."/>
            <person name="Santa Maria K.C."/>
            <person name="Allen S.E."/>
            <person name="Farag S."/>
            <person name="Shank E.A."/>
            <person name="Bowers A."/>
        </authorList>
    </citation>
    <scope>NUCLEOTIDE SEQUENCE [LARGE SCALE GENOMIC DNA]</scope>
    <source>
        <strain evidence="9 10">AFS085496</strain>
    </source>
</reference>
<gene>
    <name evidence="9" type="ORF">COJ15_17135</name>
</gene>
<dbReference type="Pfam" id="PF09335">
    <property type="entry name" value="VTT_dom"/>
    <property type="match status" value="1"/>
</dbReference>
<evidence type="ECO:0000256" key="4">
    <source>
        <dbReference type="ARBA" id="ARBA00022692"/>
    </source>
</evidence>
<evidence type="ECO:0000256" key="7">
    <source>
        <dbReference type="SAM" id="Phobius"/>
    </source>
</evidence>
<evidence type="ECO:0000256" key="2">
    <source>
        <dbReference type="ARBA" id="ARBA00010792"/>
    </source>
</evidence>
<dbReference type="EMBL" id="NUVX01000030">
    <property type="protein sequence ID" value="PFJ38801.1"/>
    <property type="molecule type" value="Genomic_DNA"/>
</dbReference>
<evidence type="ECO:0000256" key="1">
    <source>
        <dbReference type="ARBA" id="ARBA00004651"/>
    </source>
</evidence>
<comment type="subcellular location">
    <subcellularLocation>
        <location evidence="1">Cell membrane</location>
        <topology evidence="1">Multi-pass membrane protein</topology>
    </subcellularLocation>
</comment>
<organism evidence="9 10">
    <name type="scientific">Bacillus thuringiensis</name>
    <dbReference type="NCBI Taxonomy" id="1428"/>
    <lineage>
        <taxon>Bacteria</taxon>
        <taxon>Bacillati</taxon>
        <taxon>Bacillota</taxon>
        <taxon>Bacilli</taxon>
        <taxon>Bacillales</taxon>
        <taxon>Bacillaceae</taxon>
        <taxon>Bacillus</taxon>
        <taxon>Bacillus cereus group</taxon>
    </lineage>
</organism>
<dbReference type="RefSeq" id="WP_098517048.1">
    <property type="nucleotide sequence ID" value="NZ_NUVX01000030.1"/>
</dbReference>
<keyword evidence="6 7" id="KW-0472">Membrane</keyword>
<accession>A0A9X6WM21</accession>
<feature type="transmembrane region" description="Helical" evidence="7">
    <location>
        <begin position="48"/>
        <end position="69"/>
    </location>
</feature>
<dbReference type="GO" id="GO:0005886">
    <property type="term" value="C:plasma membrane"/>
    <property type="evidence" value="ECO:0007669"/>
    <property type="project" value="UniProtKB-SubCell"/>
</dbReference>
<feature type="transmembrane region" description="Helical" evidence="7">
    <location>
        <begin position="16"/>
        <end position="42"/>
    </location>
</feature>
<protein>
    <submittedName>
        <fullName evidence="9">Alkaline phosphatase</fullName>
    </submittedName>
</protein>
<dbReference type="InterPro" id="IPR051311">
    <property type="entry name" value="DedA_domain"/>
</dbReference>
<comment type="caution">
    <text evidence="9">The sequence shown here is derived from an EMBL/GenBank/DDBJ whole genome shotgun (WGS) entry which is preliminary data.</text>
</comment>
<keyword evidence="3" id="KW-1003">Cell membrane</keyword>
<dbReference type="InterPro" id="IPR032816">
    <property type="entry name" value="VTT_dom"/>
</dbReference>